<organism evidence="2 3">
    <name type="scientific">Desulfosarcina ovata subsp. sediminis</name>
    <dbReference type="NCBI Taxonomy" id="885957"/>
    <lineage>
        <taxon>Bacteria</taxon>
        <taxon>Pseudomonadati</taxon>
        <taxon>Thermodesulfobacteriota</taxon>
        <taxon>Desulfobacteria</taxon>
        <taxon>Desulfobacterales</taxon>
        <taxon>Desulfosarcinaceae</taxon>
        <taxon>Desulfosarcina</taxon>
    </lineage>
</organism>
<dbReference type="InterPro" id="IPR031571">
    <property type="entry name" value="RcpC_dom"/>
</dbReference>
<dbReference type="Pfam" id="PF16976">
    <property type="entry name" value="RcpC"/>
    <property type="match status" value="2"/>
</dbReference>
<dbReference type="Proteomes" id="UP000425960">
    <property type="component" value="Chromosome"/>
</dbReference>
<accession>A0A5K8A2F5</accession>
<feature type="domain" description="Flp pilus assembly protein RcpC/CpaB" evidence="1">
    <location>
        <begin position="53"/>
        <end position="156"/>
    </location>
</feature>
<dbReference type="AlphaFoldDB" id="A0A5K8A2F5"/>
<gene>
    <name evidence="2" type="ORF">DSCO28_70700</name>
</gene>
<evidence type="ECO:0000313" key="3">
    <source>
        <dbReference type="Proteomes" id="UP000425960"/>
    </source>
</evidence>
<dbReference type="RefSeq" id="WP_155325775.1">
    <property type="nucleotide sequence ID" value="NZ_AP021876.1"/>
</dbReference>
<dbReference type="KEGG" id="dov:DSCO28_70700"/>
<protein>
    <recommendedName>
        <fullName evidence="1">Flp pilus assembly protein RcpC/CpaB domain-containing protein</fullName>
    </recommendedName>
</protein>
<evidence type="ECO:0000313" key="2">
    <source>
        <dbReference type="EMBL" id="BBO86504.1"/>
    </source>
</evidence>
<dbReference type="NCBIfam" id="TIGR03177">
    <property type="entry name" value="pilus_cpaB"/>
    <property type="match status" value="2"/>
</dbReference>
<sequence>MRKIRGTIALILALCLAGITAYAVYGYLNKPRSKPVAAPVKAEKPPPPPIQKKFSQSVDAGMRAVTLSLDAAAGMPHALSAGDRVDVLAVTPAPDLPEGRITRLLLTGARIMAVEDDPQTKGRKARERSVTLMVTPTDAAVLATADPAAKMRLILRNPEDETVKEVPVTAFAPAMGIDVFRPQQRDLETLIAPGMRAFTLEVSPTDGVGGIFQPGDRVDVIVTCPWGNISLQSQDKPGETAEIKETHRNSRIMLQNIRVVATNRSLAWAPGPNPAAKRVTLEVTPEDAERLTVLADSKKGRNMIRLVSRNSRDHQHLATPGAELIDLLSERRPYMRVDMIRGPLRKDQTFYR</sequence>
<dbReference type="EMBL" id="AP021876">
    <property type="protein sequence ID" value="BBO86504.1"/>
    <property type="molecule type" value="Genomic_DNA"/>
</dbReference>
<name>A0A5K8A2F5_9BACT</name>
<evidence type="ECO:0000259" key="1">
    <source>
        <dbReference type="Pfam" id="PF16976"/>
    </source>
</evidence>
<reference evidence="2 3" key="1">
    <citation type="submission" date="2019-11" db="EMBL/GenBank/DDBJ databases">
        <title>Comparative genomics of hydrocarbon-degrading Desulfosarcina strains.</title>
        <authorList>
            <person name="Watanabe M."/>
            <person name="Kojima H."/>
            <person name="Fukui M."/>
        </authorList>
    </citation>
    <scope>NUCLEOTIDE SEQUENCE [LARGE SCALE GENOMIC DNA]</scope>
    <source>
        <strain evidence="2 3">28bB2T</strain>
    </source>
</reference>
<dbReference type="InterPro" id="IPR017592">
    <property type="entry name" value="Pilus_assmbl_Flp-typ_CpaB"/>
</dbReference>
<proteinExistence type="predicted"/>
<feature type="domain" description="Flp pilus assembly protein RcpC/CpaB" evidence="1">
    <location>
        <begin position="187"/>
        <end position="295"/>
    </location>
</feature>